<organism evidence="1 2">
    <name type="scientific">Bradyrhizobium jicamae</name>
    <dbReference type="NCBI Taxonomy" id="280332"/>
    <lineage>
        <taxon>Bacteria</taxon>
        <taxon>Pseudomonadati</taxon>
        <taxon>Pseudomonadota</taxon>
        <taxon>Alphaproteobacteria</taxon>
        <taxon>Hyphomicrobiales</taxon>
        <taxon>Nitrobacteraceae</taxon>
        <taxon>Bradyrhizobium</taxon>
    </lineage>
</organism>
<reference evidence="2" key="1">
    <citation type="journal article" date="2021" name="ISME J.">
        <title>Evolutionary origin and ecological implication of a unique nif island in free-living Bradyrhizobium lineages.</title>
        <authorList>
            <person name="Tao J."/>
        </authorList>
    </citation>
    <scope>NUCLEOTIDE SEQUENCE [LARGE SCALE GENOMIC DNA]</scope>
    <source>
        <strain evidence="2">SZCCT0434</strain>
    </source>
</reference>
<name>A0ABS5FKD8_9BRAD</name>
<comment type="caution">
    <text evidence="1">The sequence shown here is derived from an EMBL/GenBank/DDBJ whole genome shotgun (WGS) entry which is preliminary data.</text>
</comment>
<evidence type="ECO:0000313" key="1">
    <source>
        <dbReference type="EMBL" id="MBR0796846.1"/>
    </source>
</evidence>
<keyword evidence="2" id="KW-1185">Reference proteome</keyword>
<gene>
    <name evidence="1" type="ORF">JQ615_15730</name>
</gene>
<sequence>MAGNPRWPPDQAGATLGAATSPTIIINQAINYQNQADNLMFIKAMVLELINVMYPGLGADAEALVDPLIKLIFHWRRLDR</sequence>
<proteinExistence type="predicted"/>
<evidence type="ECO:0000313" key="2">
    <source>
        <dbReference type="Proteomes" id="UP001315278"/>
    </source>
</evidence>
<dbReference type="EMBL" id="JAFCJH010000014">
    <property type="protein sequence ID" value="MBR0796846.1"/>
    <property type="molecule type" value="Genomic_DNA"/>
</dbReference>
<accession>A0ABS5FKD8</accession>
<dbReference type="Proteomes" id="UP001315278">
    <property type="component" value="Unassembled WGS sequence"/>
</dbReference>
<protein>
    <submittedName>
        <fullName evidence="1">Uncharacterized protein</fullName>
    </submittedName>
</protein>
<dbReference type="RefSeq" id="WP_212493026.1">
    <property type="nucleotide sequence ID" value="NZ_JAFCJH010000014.1"/>
</dbReference>